<reference evidence="1" key="1">
    <citation type="submission" date="2022-10" db="EMBL/GenBank/DDBJ databases">
        <authorList>
            <person name="Chen Y."/>
            <person name="Dougan E. K."/>
            <person name="Chan C."/>
            <person name="Rhodes N."/>
            <person name="Thang M."/>
        </authorList>
    </citation>
    <scope>NUCLEOTIDE SEQUENCE</scope>
</reference>
<evidence type="ECO:0000313" key="3">
    <source>
        <dbReference type="Proteomes" id="UP001152797"/>
    </source>
</evidence>
<protein>
    <submittedName>
        <fullName evidence="1">Uncharacterized protein</fullName>
    </submittedName>
</protein>
<dbReference type="EMBL" id="CAMXCT030006637">
    <property type="protein sequence ID" value="CAL4804783.1"/>
    <property type="molecule type" value="Genomic_DNA"/>
</dbReference>
<comment type="caution">
    <text evidence="1">The sequence shown here is derived from an EMBL/GenBank/DDBJ whole genome shotgun (WGS) entry which is preliminary data.</text>
</comment>
<evidence type="ECO:0000313" key="1">
    <source>
        <dbReference type="EMBL" id="CAI4017471.1"/>
    </source>
</evidence>
<evidence type="ECO:0000313" key="2">
    <source>
        <dbReference type="EMBL" id="CAL1170846.1"/>
    </source>
</evidence>
<reference evidence="2" key="2">
    <citation type="submission" date="2024-04" db="EMBL/GenBank/DDBJ databases">
        <authorList>
            <person name="Chen Y."/>
            <person name="Shah S."/>
            <person name="Dougan E. K."/>
            <person name="Thang M."/>
            <person name="Chan C."/>
        </authorList>
    </citation>
    <scope>NUCLEOTIDE SEQUENCE [LARGE SCALE GENOMIC DNA]</scope>
</reference>
<name>A0A9P1GMB3_9DINO</name>
<dbReference type="Proteomes" id="UP001152797">
    <property type="component" value="Unassembled WGS sequence"/>
</dbReference>
<dbReference type="EMBL" id="CAMXCT010006637">
    <property type="protein sequence ID" value="CAI4017471.1"/>
    <property type="molecule type" value="Genomic_DNA"/>
</dbReference>
<dbReference type="AlphaFoldDB" id="A0A9P1GMB3"/>
<accession>A0A9P1GMB3</accession>
<sequence>MLEISRRLVINDMFYERLSHAAEGTSISKRRQAEIEEVLKNCQRPEIDSVKFQSETWLK</sequence>
<organism evidence="1">
    <name type="scientific">Cladocopium goreaui</name>
    <dbReference type="NCBI Taxonomy" id="2562237"/>
    <lineage>
        <taxon>Eukaryota</taxon>
        <taxon>Sar</taxon>
        <taxon>Alveolata</taxon>
        <taxon>Dinophyceae</taxon>
        <taxon>Suessiales</taxon>
        <taxon>Symbiodiniaceae</taxon>
        <taxon>Cladocopium</taxon>
    </lineage>
</organism>
<keyword evidence="3" id="KW-1185">Reference proteome</keyword>
<dbReference type="EMBL" id="CAMXCT020006637">
    <property type="protein sequence ID" value="CAL1170846.1"/>
    <property type="molecule type" value="Genomic_DNA"/>
</dbReference>
<gene>
    <name evidence="1" type="ORF">C1SCF055_LOCUS42113</name>
</gene>
<proteinExistence type="predicted"/>